<dbReference type="PANTHER" id="PTHR35711">
    <property type="entry name" value="EXPRESSED PROTEIN"/>
    <property type="match status" value="1"/>
</dbReference>
<dbReference type="GeneID" id="27898561"/>
<feature type="compositionally biased region" description="Acidic residues" evidence="1">
    <location>
        <begin position="397"/>
        <end position="411"/>
    </location>
</feature>
<proteinExistence type="predicted"/>
<reference evidence="2 3" key="1">
    <citation type="journal article" date="2012" name="PLoS Pathog.">
        <title>Diverse lifestyles and strategies of plant pathogenesis encoded in the genomes of eighteen Dothideomycetes fungi.</title>
        <authorList>
            <person name="Ohm R.A."/>
            <person name="Feau N."/>
            <person name="Henrissat B."/>
            <person name="Schoch C.L."/>
            <person name="Horwitz B.A."/>
            <person name="Barry K.W."/>
            <person name="Condon B.J."/>
            <person name="Copeland A.C."/>
            <person name="Dhillon B."/>
            <person name="Glaser F."/>
            <person name="Hesse C.N."/>
            <person name="Kosti I."/>
            <person name="LaButti K."/>
            <person name="Lindquist E.A."/>
            <person name="Lucas S."/>
            <person name="Salamov A.A."/>
            <person name="Bradshaw R.E."/>
            <person name="Ciuffetti L."/>
            <person name="Hamelin R.C."/>
            <person name="Kema G.H.J."/>
            <person name="Lawrence C."/>
            <person name="Scott J.A."/>
            <person name="Spatafora J.W."/>
            <person name="Turgeon B.G."/>
            <person name="de Wit P.J.G.M."/>
            <person name="Zhong S."/>
            <person name="Goodwin S.B."/>
            <person name="Grigoriev I.V."/>
        </authorList>
    </citation>
    <scope>NUCLEOTIDE SEQUENCE [LARGE SCALE GENOMIC DNA]</scope>
    <source>
        <strain evidence="2 3">SO2202</strain>
    </source>
</reference>
<dbReference type="PANTHER" id="PTHR35711:SF1">
    <property type="entry name" value="ECTODERMAL, ISOFORM F"/>
    <property type="match status" value="1"/>
</dbReference>
<evidence type="ECO:0000256" key="1">
    <source>
        <dbReference type="SAM" id="MobiDB-lite"/>
    </source>
</evidence>
<dbReference type="RefSeq" id="XP_016759158.1">
    <property type="nucleotide sequence ID" value="XM_016901424.1"/>
</dbReference>
<feature type="compositionally biased region" description="Polar residues" evidence="1">
    <location>
        <begin position="361"/>
        <end position="382"/>
    </location>
</feature>
<feature type="compositionally biased region" description="Acidic residues" evidence="1">
    <location>
        <begin position="80"/>
        <end position="102"/>
    </location>
</feature>
<sequence>MALGLSLWAGAQSAYSGVKAAYLNAKNGPEFNLESYNEARKDPCYLEPDCFEEDWTAIEKPKKKGRIKSSLRLSLAEGGGEAEDDADANDDEEEEEEEEEEDTTLKFEPYMIQNTRNFEQLRLKATRTAVRTASEAADVSLIYVKWALKFAALEAAHDIGFLANCQTATDAVNAVKARFPVLEDIQRAYHLGANNSSSSSQQWSPEERLSAMRAFHSEAGLRLSNDGRVAGQWDDGSIVSAMTAQPLYDPETGAEVELVFERVIPRGDATAFKIQHQAPKQTKGLVDSENQQLMAFSDDDDNGPFLPEGASQHRHGYINPRSHQVTEKFKIDDDDDDDDANVVTDEMTFPQKAPPHHHHNLSTPSSPFHPSRTNSNPNSTHLPATFNFLSPYRQDHDDEEEEEEEEEEEDDSFHSQSQTPYEYHHHHHHHNP</sequence>
<gene>
    <name evidence="2" type="ORF">SEPMUDRAFT_118347</name>
</gene>
<feature type="region of interest" description="Disordered" evidence="1">
    <location>
        <begin position="299"/>
        <end position="323"/>
    </location>
</feature>
<dbReference type="OrthoDB" id="3643821at2759"/>
<feature type="region of interest" description="Disordered" evidence="1">
    <location>
        <begin position="73"/>
        <end position="103"/>
    </location>
</feature>
<name>M3D1N0_SPHMS</name>
<dbReference type="Proteomes" id="UP000016931">
    <property type="component" value="Unassembled WGS sequence"/>
</dbReference>
<dbReference type="AlphaFoldDB" id="M3D1N0"/>
<keyword evidence="3" id="KW-1185">Reference proteome</keyword>
<dbReference type="eggNOG" id="ENOG502R9YN">
    <property type="taxonomic scope" value="Eukaryota"/>
</dbReference>
<evidence type="ECO:0000313" key="2">
    <source>
        <dbReference type="EMBL" id="EMF11037.1"/>
    </source>
</evidence>
<feature type="region of interest" description="Disordered" evidence="1">
    <location>
        <begin position="349"/>
        <end position="432"/>
    </location>
</feature>
<organism evidence="2 3">
    <name type="scientific">Sphaerulina musiva (strain SO2202)</name>
    <name type="common">Poplar stem canker fungus</name>
    <name type="synonym">Septoria musiva</name>
    <dbReference type="NCBI Taxonomy" id="692275"/>
    <lineage>
        <taxon>Eukaryota</taxon>
        <taxon>Fungi</taxon>
        <taxon>Dikarya</taxon>
        <taxon>Ascomycota</taxon>
        <taxon>Pezizomycotina</taxon>
        <taxon>Dothideomycetes</taxon>
        <taxon>Dothideomycetidae</taxon>
        <taxon>Mycosphaerellales</taxon>
        <taxon>Mycosphaerellaceae</taxon>
        <taxon>Sphaerulina</taxon>
    </lineage>
</organism>
<dbReference type="EMBL" id="KB456266">
    <property type="protein sequence ID" value="EMF11037.1"/>
    <property type="molecule type" value="Genomic_DNA"/>
</dbReference>
<accession>M3D1N0</accession>
<dbReference type="HOGENOM" id="CLU_634864_0_0_1"/>
<evidence type="ECO:0000313" key="3">
    <source>
        <dbReference type="Proteomes" id="UP000016931"/>
    </source>
</evidence>
<protein>
    <submittedName>
        <fullName evidence="2">Uncharacterized protein</fullName>
    </submittedName>
</protein>